<dbReference type="AlphaFoldDB" id="A0A7W9SLI3"/>
<dbReference type="EMBL" id="JACHGW010000001">
    <property type="protein sequence ID" value="MBB6048851.1"/>
    <property type="molecule type" value="Genomic_DNA"/>
</dbReference>
<feature type="region of interest" description="Disordered" evidence="1">
    <location>
        <begin position="28"/>
        <end position="64"/>
    </location>
</feature>
<organism evidence="3 4">
    <name type="scientific">Armatimonas rosea</name>
    <dbReference type="NCBI Taxonomy" id="685828"/>
    <lineage>
        <taxon>Bacteria</taxon>
        <taxon>Bacillati</taxon>
        <taxon>Armatimonadota</taxon>
        <taxon>Armatimonadia</taxon>
        <taxon>Armatimonadales</taxon>
        <taxon>Armatimonadaceae</taxon>
        <taxon>Armatimonas</taxon>
    </lineage>
</organism>
<evidence type="ECO:0000313" key="4">
    <source>
        <dbReference type="Proteomes" id="UP000520814"/>
    </source>
</evidence>
<dbReference type="Proteomes" id="UP000520814">
    <property type="component" value="Unassembled WGS sequence"/>
</dbReference>
<gene>
    <name evidence="3" type="ORF">HNQ39_000613</name>
</gene>
<evidence type="ECO:0000313" key="3">
    <source>
        <dbReference type="EMBL" id="MBB6048851.1"/>
    </source>
</evidence>
<accession>A0A7W9SLI3</accession>
<feature type="signal peptide" evidence="2">
    <location>
        <begin position="1"/>
        <end position="18"/>
    </location>
</feature>
<keyword evidence="3" id="KW-0449">Lipoprotein</keyword>
<name>A0A7W9SLI3_ARMRO</name>
<keyword evidence="2" id="KW-0732">Signal</keyword>
<keyword evidence="4" id="KW-1185">Reference proteome</keyword>
<proteinExistence type="predicted"/>
<evidence type="ECO:0000256" key="1">
    <source>
        <dbReference type="SAM" id="MobiDB-lite"/>
    </source>
</evidence>
<dbReference type="RefSeq" id="WP_184192474.1">
    <property type="nucleotide sequence ID" value="NZ_JACHGW010000001.1"/>
</dbReference>
<sequence length="64" mass="6544">MKKLLIAMMVLCSAMALCLTGCSSEKEPEVKTVAPPAQAPGGQPVQAVPNKGPELPPPPGFTGK</sequence>
<feature type="chain" id="PRO_5031351041" evidence="2">
    <location>
        <begin position="19"/>
        <end position="64"/>
    </location>
</feature>
<feature type="compositionally biased region" description="Low complexity" evidence="1">
    <location>
        <begin position="33"/>
        <end position="53"/>
    </location>
</feature>
<reference evidence="3 4" key="1">
    <citation type="submission" date="2020-08" db="EMBL/GenBank/DDBJ databases">
        <title>Genomic Encyclopedia of Type Strains, Phase IV (KMG-IV): sequencing the most valuable type-strain genomes for metagenomic binning, comparative biology and taxonomic classification.</title>
        <authorList>
            <person name="Goeker M."/>
        </authorList>
    </citation>
    <scope>NUCLEOTIDE SEQUENCE [LARGE SCALE GENOMIC DNA]</scope>
    <source>
        <strain evidence="3 4">DSM 23562</strain>
    </source>
</reference>
<feature type="compositionally biased region" description="Pro residues" evidence="1">
    <location>
        <begin position="54"/>
        <end position="64"/>
    </location>
</feature>
<comment type="caution">
    <text evidence="3">The sequence shown here is derived from an EMBL/GenBank/DDBJ whole genome shotgun (WGS) entry which is preliminary data.</text>
</comment>
<protein>
    <submittedName>
        <fullName evidence="3">PBP1b-binding outer membrane lipoprotein LpoB</fullName>
    </submittedName>
</protein>
<evidence type="ECO:0000256" key="2">
    <source>
        <dbReference type="SAM" id="SignalP"/>
    </source>
</evidence>